<dbReference type="EMBL" id="KZ678146">
    <property type="protein sequence ID" value="PSN60878.1"/>
    <property type="molecule type" value="Genomic_DNA"/>
</dbReference>
<protein>
    <recommendedName>
        <fullName evidence="1">N-acetyltransferase domain-containing protein</fullName>
    </recommendedName>
</protein>
<dbReference type="InterPro" id="IPR052523">
    <property type="entry name" value="Trichothecene_AcTrans"/>
</dbReference>
<dbReference type="PROSITE" id="PS51186">
    <property type="entry name" value="GNAT"/>
    <property type="match status" value="1"/>
</dbReference>
<dbReference type="InterPro" id="IPR000182">
    <property type="entry name" value="GNAT_dom"/>
</dbReference>
<dbReference type="InterPro" id="IPR016181">
    <property type="entry name" value="Acyl_CoA_acyltransferase"/>
</dbReference>
<sequence length="212" mass="24756">MPLELRELDPEQDFLQVAQCLFESYEDPPQKFFHVLFPIHGEGNDARNDAIKEAAERLYLWHVNDPESYWQVVVDTDNGEIVGGAYWKIHKKNPFAEPQSSEATWFPDDSSRAYANQALAQHTAPRAQHFQMPHLYLFIIFTNPEYRRKGVGKTFMDWGKAKADELALDFCLDSTPYGRPLYEANDFVYVYENVNSPKNEKPDETWKQMEKK</sequence>
<dbReference type="GO" id="GO:0016747">
    <property type="term" value="F:acyltransferase activity, transferring groups other than amino-acyl groups"/>
    <property type="evidence" value="ECO:0007669"/>
    <property type="project" value="InterPro"/>
</dbReference>
<dbReference type="CDD" id="cd04301">
    <property type="entry name" value="NAT_SF"/>
    <property type="match status" value="1"/>
</dbReference>
<dbReference type="Proteomes" id="UP000240883">
    <property type="component" value="Unassembled WGS sequence"/>
</dbReference>
<dbReference type="OrthoDB" id="410198at2759"/>
<dbReference type="Pfam" id="PF00583">
    <property type="entry name" value="Acetyltransf_1"/>
    <property type="match status" value="1"/>
</dbReference>
<dbReference type="AlphaFoldDB" id="A0A2T2N769"/>
<dbReference type="STRING" id="1448308.A0A2T2N769"/>
<reference evidence="2 3" key="1">
    <citation type="journal article" date="2018" name="Front. Microbiol.">
        <title>Genome-Wide Analysis of Corynespora cassiicola Leaf Fall Disease Putative Effectors.</title>
        <authorList>
            <person name="Lopez D."/>
            <person name="Ribeiro S."/>
            <person name="Label P."/>
            <person name="Fumanal B."/>
            <person name="Venisse J.S."/>
            <person name="Kohler A."/>
            <person name="de Oliveira R.R."/>
            <person name="Labutti K."/>
            <person name="Lipzen A."/>
            <person name="Lail K."/>
            <person name="Bauer D."/>
            <person name="Ohm R.A."/>
            <person name="Barry K.W."/>
            <person name="Spatafora J."/>
            <person name="Grigoriev I.V."/>
            <person name="Martin F.M."/>
            <person name="Pujade-Renaud V."/>
        </authorList>
    </citation>
    <scope>NUCLEOTIDE SEQUENCE [LARGE SCALE GENOMIC DNA]</scope>
    <source>
        <strain evidence="2 3">Philippines</strain>
    </source>
</reference>
<accession>A0A2T2N769</accession>
<proteinExistence type="predicted"/>
<dbReference type="PANTHER" id="PTHR42791:SF5">
    <property type="entry name" value="HYPOTHETICAL ACETYLTRANSFERASE (EUROFUNG)"/>
    <property type="match status" value="1"/>
</dbReference>
<evidence type="ECO:0000313" key="3">
    <source>
        <dbReference type="Proteomes" id="UP000240883"/>
    </source>
</evidence>
<evidence type="ECO:0000313" key="2">
    <source>
        <dbReference type="EMBL" id="PSN60878.1"/>
    </source>
</evidence>
<dbReference type="Gene3D" id="3.40.630.30">
    <property type="match status" value="1"/>
</dbReference>
<gene>
    <name evidence="2" type="ORF">BS50DRAFT_625569</name>
</gene>
<organism evidence="2 3">
    <name type="scientific">Corynespora cassiicola Philippines</name>
    <dbReference type="NCBI Taxonomy" id="1448308"/>
    <lineage>
        <taxon>Eukaryota</taxon>
        <taxon>Fungi</taxon>
        <taxon>Dikarya</taxon>
        <taxon>Ascomycota</taxon>
        <taxon>Pezizomycotina</taxon>
        <taxon>Dothideomycetes</taxon>
        <taxon>Pleosporomycetidae</taxon>
        <taxon>Pleosporales</taxon>
        <taxon>Corynesporascaceae</taxon>
        <taxon>Corynespora</taxon>
    </lineage>
</organism>
<dbReference type="PANTHER" id="PTHR42791">
    <property type="entry name" value="GNAT FAMILY ACETYLTRANSFERASE"/>
    <property type="match status" value="1"/>
</dbReference>
<evidence type="ECO:0000259" key="1">
    <source>
        <dbReference type="PROSITE" id="PS51186"/>
    </source>
</evidence>
<keyword evidence="3" id="KW-1185">Reference proteome</keyword>
<feature type="domain" description="N-acetyltransferase" evidence="1">
    <location>
        <begin position="3"/>
        <end position="212"/>
    </location>
</feature>
<name>A0A2T2N769_CORCC</name>
<dbReference type="SUPFAM" id="SSF55729">
    <property type="entry name" value="Acyl-CoA N-acyltransferases (Nat)"/>
    <property type="match status" value="1"/>
</dbReference>